<protein>
    <submittedName>
        <fullName evidence="1">Uncharacterized protein</fullName>
    </submittedName>
</protein>
<gene>
    <name evidence="1" type="ORF">g.12515</name>
</gene>
<reference evidence="1" key="1">
    <citation type="journal article" date="2016" name="Gigascience">
        <title>De novo construction of an expanded transcriptome assembly for the western tarnished plant bug, Lygus hesperus.</title>
        <authorList>
            <person name="Tassone E.E."/>
            <person name="Geib S.M."/>
            <person name="Hall B."/>
            <person name="Fabrick J.A."/>
            <person name="Brent C.S."/>
            <person name="Hull J.J."/>
        </authorList>
    </citation>
    <scope>NUCLEOTIDE SEQUENCE</scope>
</reference>
<evidence type="ECO:0000313" key="1">
    <source>
        <dbReference type="EMBL" id="JAP99436.1"/>
    </source>
</evidence>
<feature type="non-terminal residue" evidence="1">
    <location>
        <position position="184"/>
    </location>
</feature>
<dbReference type="AlphaFoldDB" id="A0A146KWJ2"/>
<sequence>MCIGIWLNVPALCGDTASPNATASGALVNQNAVNNRTALPEEEFKRTHSPLLQPQQQRHSLHLPRCMEKCILLLVAVLSRQTDKQPSTLLPKIFGLYVLSLVSQGELSIALKYLQIIELQRSVIVKEDGANSLASTSFSVLVDRVYKSQNLTPGDGTIVFPFPTVTVSPDPLYLARKQQQQQQQ</sequence>
<organism evidence="1">
    <name type="scientific">Lygus hesperus</name>
    <name type="common">Western plant bug</name>
    <dbReference type="NCBI Taxonomy" id="30085"/>
    <lineage>
        <taxon>Eukaryota</taxon>
        <taxon>Metazoa</taxon>
        <taxon>Ecdysozoa</taxon>
        <taxon>Arthropoda</taxon>
        <taxon>Hexapoda</taxon>
        <taxon>Insecta</taxon>
        <taxon>Pterygota</taxon>
        <taxon>Neoptera</taxon>
        <taxon>Paraneoptera</taxon>
        <taxon>Hemiptera</taxon>
        <taxon>Heteroptera</taxon>
        <taxon>Panheteroptera</taxon>
        <taxon>Cimicomorpha</taxon>
        <taxon>Miridae</taxon>
        <taxon>Mirini</taxon>
        <taxon>Lygus</taxon>
    </lineage>
</organism>
<accession>A0A146KWJ2</accession>
<name>A0A146KWJ2_LYGHE</name>
<dbReference type="EMBL" id="GDHC01019192">
    <property type="protein sequence ID" value="JAP99436.1"/>
    <property type="molecule type" value="Transcribed_RNA"/>
</dbReference>
<proteinExistence type="predicted"/>